<dbReference type="SMART" id="SM00389">
    <property type="entry name" value="HOX"/>
    <property type="match status" value="1"/>
</dbReference>
<dbReference type="CDD" id="cd00086">
    <property type="entry name" value="homeodomain"/>
    <property type="match status" value="1"/>
</dbReference>
<dbReference type="InterPro" id="IPR017970">
    <property type="entry name" value="Homeobox_CS"/>
</dbReference>
<dbReference type="GO" id="GO:0005634">
    <property type="term" value="C:nucleus"/>
    <property type="evidence" value="ECO:0007669"/>
    <property type="project" value="UniProtKB-SubCell"/>
</dbReference>
<dbReference type="Pfam" id="PF00046">
    <property type="entry name" value="Homeodomain"/>
    <property type="match status" value="1"/>
</dbReference>
<dbReference type="AlphaFoldDB" id="A0A443SV09"/>
<evidence type="ECO:0000256" key="9">
    <source>
        <dbReference type="SAM" id="MobiDB-lite"/>
    </source>
</evidence>
<dbReference type="PANTHER" id="PTHR24331">
    <property type="entry name" value="DBX"/>
    <property type="match status" value="1"/>
</dbReference>
<dbReference type="VEuPathDB" id="VectorBase:LDEU000700"/>
<evidence type="ECO:0000256" key="1">
    <source>
        <dbReference type="ARBA" id="ARBA00004123"/>
    </source>
</evidence>
<comment type="caution">
    <text evidence="11">The sequence shown here is derived from an EMBL/GenBank/DDBJ whole genome shotgun (WGS) entry which is preliminary data.</text>
</comment>
<name>A0A443SV09_9ACAR</name>
<evidence type="ECO:0000313" key="12">
    <source>
        <dbReference type="Proteomes" id="UP000288716"/>
    </source>
</evidence>
<dbReference type="PROSITE" id="PS50071">
    <property type="entry name" value="HOMEOBOX_2"/>
    <property type="match status" value="1"/>
</dbReference>
<dbReference type="GO" id="GO:0003677">
    <property type="term" value="F:DNA binding"/>
    <property type="evidence" value="ECO:0007669"/>
    <property type="project" value="UniProtKB-UniRule"/>
</dbReference>
<dbReference type="GO" id="GO:0000981">
    <property type="term" value="F:DNA-binding transcription factor activity, RNA polymerase II-specific"/>
    <property type="evidence" value="ECO:0007669"/>
    <property type="project" value="InterPro"/>
</dbReference>
<evidence type="ECO:0000256" key="8">
    <source>
        <dbReference type="RuleBase" id="RU000682"/>
    </source>
</evidence>
<evidence type="ECO:0000256" key="4">
    <source>
        <dbReference type="ARBA" id="ARBA00023155"/>
    </source>
</evidence>
<protein>
    <submittedName>
        <fullName evidence="11">Homeobox protein dbx-like protein</fullName>
    </submittedName>
</protein>
<dbReference type="InterPro" id="IPR051662">
    <property type="entry name" value="H2.0_Homeobox_NeuralPatt"/>
</dbReference>
<dbReference type="EMBL" id="NCKV01000195">
    <property type="protein sequence ID" value="RWS31340.1"/>
    <property type="molecule type" value="Genomic_DNA"/>
</dbReference>
<proteinExistence type="inferred from homology"/>
<dbReference type="SUPFAM" id="SSF46689">
    <property type="entry name" value="Homeodomain-like"/>
    <property type="match status" value="1"/>
</dbReference>
<evidence type="ECO:0000256" key="5">
    <source>
        <dbReference type="ARBA" id="ARBA00023242"/>
    </source>
</evidence>
<dbReference type="OrthoDB" id="6159439at2759"/>
<organism evidence="11 12">
    <name type="scientific">Leptotrombidium deliense</name>
    <dbReference type="NCBI Taxonomy" id="299467"/>
    <lineage>
        <taxon>Eukaryota</taxon>
        <taxon>Metazoa</taxon>
        <taxon>Ecdysozoa</taxon>
        <taxon>Arthropoda</taxon>
        <taxon>Chelicerata</taxon>
        <taxon>Arachnida</taxon>
        <taxon>Acari</taxon>
        <taxon>Acariformes</taxon>
        <taxon>Trombidiformes</taxon>
        <taxon>Prostigmata</taxon>
        <taxon>Anystina</taxon>
        <taxon>Parasitengona</taxon>
        <taxon>Trombiculoidea</taxon>
        <taxon>Trombiculidae</taxon>
        <taxon>Leptotrombidium</taxon>
    </lineage>
</organism>
<gene>
    <name evidence="11" type="ORF">B4U80_03034</name>
</gene>
<evidence type="ECO:0000313" key="11">
    <source>
        <dbReference type="EMBL" id="RWS31340.1"/>
    </source>
</evidence>
<dbReference type="FunFam" id="1.10.10.60:FF:000177">
    <property type="entry name" value="Homeobox protein DBX1"/>
    <property type="match status" value="1"/>
</dbReference>
<dbReference type="PRINTS" id="PR00024">
    <property type="entry name" value="HOMEOBOX"/>
</dbReference>
<dbReference type="InterPro" id="IPR009057">
    <property type="entry name" value="Homeodomain-like_sf"/>
</dbReference>
<dbReference type="PRINTS" id="PR00031">
    <property type="entry name" value="HTHREPRESSR"/>
</dbReference>
<dbReference type="InterPro" id="IPR000047">
    <property type="entry name" value="HTH_motif"/>
</dbReference>
<dbReference type="PROSITE" id="PS00027">
    <property type="entry name" value="HOMEOBOX_1"/>
    <property type="match status" value="1"/>
</dbReference>
<comment type="subcellular location">
    <subcellularLocation>
        <location evidence="1 7 8">Nucleus</location>
    </subcellularLocation>
</comment>
<accession>A0A443SV09</accession>
<evidence type="ECO:0000256" key="2">
    <source>
        <dbReference type="ARBA" id="ARBA00022473"/>
    </source>
</evidence>
<dbReference type="InterPro" id="IPR020479">
    <property type="entry name" value="HD_metazoa"/>
</dbReference>
<keyword evidence="3 7" id="KW-0238">DNA-binding</keyword>
<dbReference type="Gene3D" id="1.10.10.60">
    <property type="entry name" value="Homeodomain-like"/>
    <property type="match status" value="1"/>
</dbReference>
<evidence type="ECO:0000256" key="6">
    <source>
        <dbReference type="ARBA" id="ARBA00038504"/>
    </source>
</evidence>
<dbReference type="InterPro" id="IPR001356">
    <property type="entry name" value="HD"/>
</dbReference>
<sequence length="173" mass="19789">MLHLGACEPIADHGQLLRPSTHYSTPMIRPSIFNSSHNSIPIGYPLSTLAWMSSARGKPRRGMMRRAVFSDAQRQGLEKRFQVQKYISKPDRKKLAEELGLKDSQVKIWFQNRRMKWRNSKERELLSHGGSREQTLPTKNNPNPDLTDVGLADRNGQESNTDSDRYSLKSDDP</sequence>
<evidence type="ECO:0000256" key="3">
    <source>
        <dbReference type="ARBA" id="ARBA00023125"/>
    </source>
</evidence>
<feature type="region of interest" description="Disordered" evidence="9">
    <location>
        <begin position="122"/>
        <end position="173"/>
    </location>
</feature>
<keyword evidence="2" id="KW-0217">Developmental protein</keyword>
<keyword evidence="12" id="KW-1185">Reference proteome</keyword>
<feature type="compositionally biased region" description="Basic and acidic residues" evidence="9">
    <location>
        <begin position="162"/>
        <end position="173"/>
    </location>
</feature>
<keyword evidence="5 7" id="KW-0539">Nucleus</keyword>
<evidence type="ECO:0000256" key="7">
    <source>
        <dbReference type="PROSITE-ProRule" id="PRU00108"/>
    </source>
</evidence>
<keyword evidence="4 7" id="KW-0371">Homeobox</keyword>
<feature type="compositionally biased region" description="Polar residues" evidence="9">
    <location>
        <begin position="132"/>
        <end position="144"/>
    </location>
</feature>
<dbReference type="Proteomes" id="UP000288716">
    <property type="component" value="Unassembled WGS sequence"/>
</dbReference>
<feature type="DNA-binding region" description="Homeobox" evidence="7">
    <location>
        <begin position="62"/>
        <end position="121"/>
    </location>
</feature>
<feature type="domain" description="Homeobox" evidence="10">
    <location>
        <begin position="60"/>
        <end position="120"/>
    </location>
</feature>
<reference evidence="11 12" key="1">
    <citation type="journal article" date="2018" name="Gigascience">
        <title>Genomes of trombidid mites reveal novel predicted allergens and laterally-transferred genes associated with secondary metabolism.</title>
        <authorList>
            <person name="Dong X."/>
            <person name="Chaisiri K."/>
            <person name="Xia D."/>
            <person name="Armstrong S.D."/>
            <person name="Fang Y."/>
            <person name="Donnelly M.J."/>
            <person name="Kadowaki T."/>
            <person name="McGarry J.W."/>
            <person name="Darby A.C."/>
            <person name="Makepeace B.L."/>
        </authorList>
    </citation>
    <scope>NUCLEOTIDE SEQUENCE [LARGE SCALE GENOMIC DNA]</scope>
    <source>
        <strain evidence="11">UoL-UT</strain>
    </source>
</reference>
<evidence type="ECO:0000259" key="10">
    <source>
        <dbReference type="PROSITE" id="PS50071"/>
    </source>
</evidence>
<dbReference type="PANTHER" id="PTHR24331:SF0">
    <property type="entry name" value="DBX"/>
    <property type="match status" value="1"/>
</dbReference>
<comment type="similarity">
    <text evidence="6">Belongs to the H2.0 homeobox family.</text>
</comment>